<dbReference type="RefSeq" id="XP_003040367.1">
    <property type="nucleotide sequence ID" value="XM_003040321.1"/>
</dbReference>
<evidence type="ECO:0000313" key="3">
    <source>
        <dbReference type="EMBL" id="EEU34654.1"/>
    </source>
</evidence>
<evidence type="ECO:0000256" key="2">
    <source>
        <dbReference type="ARBA" id="ARBA00023242"/>
    </source>
</evidence>
<dbReference type="OMA" id="IANAMIW"/>
<proteinExistence type="predicted"/>
<name>C7ZMW7_FUSV7</name>
<evidence type="ECO:0000256" key="1">
    <source>
        <dbReference type="ARBA" id="ARBA00004123"/>
    </source>
</evidence>
<dbReference type="OrthoDB" id="4844260at2759"/>
<keyword evidence="2" id="KW-0539">Nucleus</keyword>
<dbReference type="PANTHER" id="PTHR37534">
    <property type="entry name" value="TRANSCRIPTIONAL ACTIVATOR PROTEIN UGA3"/>
    <property type="match status" value="1"/>
</dbReference>
<dbReference type="EMBL" id="GG698959">
    <property type="protein sequence ID" value="EEU34654.1"/>
    <property type="molecule type" value="Genomic_DNA"/>
</dbReference>
<sequence length="430" mass="48113">FTAINNSGLPFLDELLPLANWCPTIRNALLALAGLLRVQIRQEMSLCYEDQRLPESTAALERYQVALSTLRERILALQSNNACENDALEVLGSALLLTVAGFPRTMRPEDTHEWSHHMHGMISLVESLDSSITTHSSIGRLVKESVARLDIGAFALGRTQKGHNAWLRWEIHPPETPPSPDFCALEVIMGYPKSLLTIIAAISTILEEPDDDTLSFVIDLVSRLHRQSHPVQHTTTATLHPEPALAINGIPDATLSQIESSLILWKPPKIPGRLASHMAVALTGAWEVMRKAALVYFWRGGFRGNVLAPLPPHRRDVSEHYMREIMFGLYTLLNLYKTHSITMINIMTWPLIVVGNECGGSTQLQNEVESMLRKLQQRFQIEHLKHLSPMLKELWRRFGEHGNAAEDPGHVNSLSLNSLSKELGVCLPLF</sequence>
<evidence type="ECO:0008006" key="5">
    <source>
        <dbReference type="Google" id="ProtNLM"/>
    </source>
</evidence>
<dbReference type="KEGG" id="nhe:NECHADRAFT_34796"/>
<gene>
    <name evidence="3" type="ORF">NECHADRAFT_34796</name>
</gene>
<feature type="non-terminal residue" evidence="3">
    <location>
        <position position="1"/>
    </location>
</feature>
<dbReference type="InParanoid" id="C7ZMW7"/>
<dbReference type="HOGENOM" id="CLU_037239_0_0_1"/>
<dbReference type="AlphaFoldDB" id="C7ZMW7"/>
<dbReference type="Proteomes" id="UP000005206">
    <property type="component" value="Chromosome 3"/>
</dbReference>
<dbReference type="InterPro" id="IPR021858">
    <property type="entry name" value="Fun_TF"/>
</dbReference>
<protein>
    <recommendedName>
        <fullName evidence="5">Transcription factor domain-containing protein</fullName>
    </recommendedName>
</protein>
<keyword evidence="4" id="KW-1185">Reference proteome</keyword>
<dbReference type="eggNOG" id="ENOG502TC6W">
    <property type="taxonomic scope" value="Eukaryota"/>
</dbReference>
<dbReference type="PANTHER" id="PTHR37534:SF46">
    <property type="entry name" value="ZN(II)2CYS6 TRANSCRIPTION FACTOR (EUROFUNG)"/>
    <property type="match status" value="1"/>
</dbReference>
<organism evidence="3 4">
    <name type="scientific">Fusarium vanettenii (strain ATCC MYA-4622 / CBS 123669 / FGSC 9596 / NRRL 45880 / 77-13-4)</name>
    <name type="common">Fusarium solani subsp. pisi</name>
    <dbReference type="NCBI Taxonomy" id="660122"/>
    <lineage>
        <taxon>Eukaryota</taxon>
        <taxon>Fungi</taxon>
        <taxon>Dikarya</taxon>
        <taxon>Ascomycota</taxon>
        <taxon>Pezizomycotina</taxon>
        <taxon>Sordariomycetes</taxon>
        <taxon>Hypocreomycetidae</taxon>
        <taxon>Hypocreales</taxon>
        <taxon>Nectriaceae</taxon>
        <taxon>Fusarium</taxon>
        <taxon>Fusarium solani species complex</taxon>
        <taxon>Fusarium vanettenii</taxon>
    </lineage>
</organism>
<dbReference type="VEuPathDB" id="FungiDB:NECHADRAFT_34796"/>
<dbReference type="GeneID" id="9678781"/>
<evidence type="ECO:0000313" key="4">
    <source>
        <dbReference type="Proteomes" id="UP000005206"/>
    </source>
</evidence>
<dbReference type="Pfam" id="PF11951">
    <property type="entry name" value="Fungal_trans_2"/>
    <property type="match status" value="1"/>
</dbReference>
<dbReference type="GO" id="GO:0005634">
    <property type="term" value="C:nucleus"/>
    <property type="evidence" value="ECO:0007669"/>
    <property type="project" value="UniProtKB-SubCell"/>
</dbReference>
<reference evidence="3 4" key="1">
    <citation type="journal article" date="2009" name="PLoS Genet.">
        <title>The genome of Nectria haematococca: contribution of supernumerary chromosomes to gene expansion.</title>
        <authorList>
            <person name="Coleman J.J."/>
            <person name="Rounsley S.D."/>
            <person name="Rodriguez-Carres M."/>
            <person name="Kuo A."/>
            <person name="Wasmann C.C."/>
            <person name="Grimwood J."/>
            <person name="Schmutz J."/>
            <person name="Taga M."/>
            <person name="White G.J."/>
            <person name="Zhou S."/>
            <person name="Schwartz D.C."/>
            <person name="Freitag M."/>
            <person name="Ma L.J."/>
            <person name="Danchin E.G."/>
            <person name="Henrissat B."/>
            <person name="Coutinho P.M."/>
            <person name="Nelson D.R."/>
            <person name="Straney D."/>
            <person name="Napoli C.A."/>
            <person name="Barker B.M."/>
            <person name="Gribskov M."/>
            <person name="Rep M."/>
            <person name="Kroken S."/>
            <person name="Molnar I."/>
            <person name="Rensing C."/>
            <person name="Kennell J.C."/>
            <person name="Zamora J."/>
            <person name="Farman M.L."/>
            <person name="Selker E.U."/>
            <person name="Salamov A."/>
            <person name="Shapiro H."/>
            <person name="Pangilinan J."/>
            <person name="Lindquist E."/>
            <person name="Lamers C."/>
            <person name="Grigoriev I.V."/>
            <person name="Geiser D.M."/>
            <person name="Covert S.F."/>
            <person name="Temporini E."/>
            <person name="Vanetten H.D."/>
        </authorList>
    </citation>
    <scope>NUCLEOTIDE SEQUENCE [LARGE SCALE GENOMIC DNA]</scope>
    <source>
        <strain evidence="4">ATCC MYA-4622 / CBS 123669 / FGSC 9596 / NRRL 45880 / 77-13-4</strain>
    </source>
</reference>
<comment type="subcellular location">
    <subcellularLocation>
        <location evidence="1">Nucleus</location>
    </subcellularLocation>
</comment>
<accession>C7ZMW7</accession>